<dbReference type="PANTHER" id="PTHR43591:SF31">
    <property type="entry name" value="LAEA-LIKE, PUTATIVE (AFU_ORTHOLOGUE AFUA_8G01930)-RELATED"/>
    <property type="match status" value="1"/>
</dbReference>
<protein>
    <submittedName>
        <fullName evidence="3">Methyltransferase domain-containing protein</fullName>
    </submittedName>
</protein>
<keyword evidence="3" id="KW-0489">Methyltransferase</keyword>
<comment type="caution">
    <text evidence="3">The sequence shown here is derived from an EMBL/GenBank/DDBJ whole genome shotgun (WGS) entry which is preliminary data.</text>
</comment>
<comment type="similarity">
    <text evidence="1">Belongs to the methyltransferase superfamily. LaeA methyltransferase family.</text>
</comment>
<accession>A0A161V5H2</accession>
<dbReference type="AlphaFoldDB" id="A0A161V5H2"/>
<evidence type="ECO:0000313" key="3">
    <source>
        <dbReference type="EMBL" id="KZL77321.1"/>
    </source>
</evidence>
<evidence type="ECO:0000313" key="4">
    <source>
        <dbReference type="Proteomes" id="UP000076552"/>
    </source>
</evidence>
<dbReference type="Pfam" id="PF13489">
    <property type="entry name" value="Methyltransf_23"/>
    <property type="match status" value="2"/>
</dbReference>
<feature type="compositionally biased region" description="Low complexity" evidence="2">
    <location>
        <begin position="1"/>
        <end position="11"/>
    </location>
</feature>
<reference evidence="3 4" key="1">
    <citation type="submission" date="2015-06" db="EMBL/GenBank/DDBJ databases">
        <title>Survival trade-offs in plant roots during colonization by closely related pathogenic and mutualistic fungi.</title>
        <authorList>
            <person name="Hacquard S."/>
            <person name="Kracher B."/>
            <person name="Hiruma K."/>
            <person name="Weinman A."/>
            <person name="Muench P."/>
            <person name="Garrido Oter R."/>
            <person name="Ver Loren van Themaat E."/>
            <person name="Dallerey J.-F."/>
            <person name="Damm U."/>
            <person name="Henrissat B."/>
            <person name="Lespinet O."/>
            <person name="Thon M."/>
            <person name="Kemen E."/>
            <person name="McHardy A.C."/>
            <person name="Schulze-Lefert P."/>
            <person name="O'Connell R.J."/>
        </authorList>
    </citation>
    <scope>NUCLEOTIDE SEQUENCE [LARGE SCALE GENOMIC DNA]</scope>
    <source>
        <strain evidence="3 4">0861</strain>
    </source>
</reference>
<dbReference type="CDD" id="cd02440">
    <property type="entry name" value="AdoMet_MTases"/>
    <property type="match status" value="2"/>
</dbReference>
<dbReference type="Gene3D" id="3.40.50.150">
    <property type="entry name" value="Vaccinia Virus protein VP39"/>
    <property type="match status" value="2"/>
</dbReference>
<name>A0A161V5H2_9PEZI</name>
<sequence>MSNNATTTTATGDTNPPSAGAQVPQAVANGNNDILAADDESLASSTTSITSSILEYRLENGRTYHAYKDGKYVAPNDEQEIDRLDLQHNLILRTFDDRLGTAPPNDPDSKVGRVLDVGTGSGIWAIDFGDEHPEADVTGIDLSPVQITFVPPNVRFEVDDIEEPWSFSQPFDYIHSRMMTGSIGNWEKYIKRCYKNLNPGGYLELNDVDAIPVSDDGTLTEDSSFMKAVRLWSEGLAILGSPFEDFSRLEGVMKDVGFEDIHVKRFKWPTNSWPKDRKHKELGIWNYENLSPNWEGFLMAPLTRAMNWTKEEVLILAMEARRDSANKNIHAYYNIDSQETLDSSIASVTSSILEYRIENGRAYHRFKDGKYAMPNDERENDRLDLQHNLFVRTFDDRLGTAPPNHRDYKAGRVLDVGTGSGIWAIDFGDEHPESDVTGVDLSAVQPTFVPPNVRFEIDDIDEPWTFSQPFDYIHSRMMTGSIRNWKTYVKRCYDSNLSSGGYLELNEVDAIPTSDDGTLTAECNLSKSFNLWAEGLAALGSPFEKFSRMEEVLKDVGFEDVHVERFKWPTNNWPKDTKHKELGIWNFENLAPNLEGMFMASYTRGLHWKKEEVLVMVANARKDFANRNIHAYFNIWSIHGKKPRKAE</sequence>
<proteinExistence type="inferred from homology"/>
<dbReference type="GO" id="GO:0032259">
    <property type="term" value="P:methylation"/>
    <property type="evidence" value="ECO:0007669"/>
    <property type="project" value="UniProtKB-KW"/>
</dbReference>
<gene>
    <name evidence="3" type="ORF">CT0861_03115</name>
</gene>
<dbReference type="SUPFAM" id="SSF53335">
    <property type="entry name" value="S-adenosyl-L-methionine-dependent methyltransferases"/>
    <property type="match status" value="2"/>
</dbReference>
<keyword evidence="3" id="KW-0808">Transferase</keyword>
<evidence type="ECO:0000256" key="1">
    <source>
        <dbReference type="ARBA" id="ARBA00038158"/>
    </source>
</evidence>
<dbReference type="PANTHER" id="PTHR43591">
    <property type="entry name" value="METHYLTRANSFERASE"/>
    <property type="match status" value="1"/>
</dbReference>
<dbReference type="Proteomes" id="UP000076552">
    <property type="component" value="Unassembled WGS sequence"/>
</dbReference>
<keyword evidence="4" id="KW-1185">Reference proteome</keyword>
<feature type="region of interest" description="Disordered" evidence="2">
    <location>
        <begin position="1"/>
        <end position="25"/>
    </location>
</feature>
<organism evidence="3 4">
    <name type="scientific">Colletotrichum tofieldiae</name>
    <dbReference type="NCBI Taxonomy" id="708197"/>
    <lineage>
        <taxon>Eukaryota</taxon>
        <taxon>Fungi</taxon>
        <taxon>Dikarya</taxon>
        <taxon>Ascomycota</taxon>
        <taxon>Pezizomycotina</taxon>
        <taxon>Sordariomycetes</taxon>
        <taxon>Hypocreomycetidae</taxon>
        <taxon>Glomerellales</taxon>
        <taxon>Glomerellaceae</taxon>
        <taxon>Colletotrichum</taxon>
        <taxon>Colletotrichum spaethianum species complex</taxon>
    </lineage>
</organism>
<evidence type="ECO:0000256" key="2">
    <source>
        <dbReference type="SAM" id="MobiDB-lite"/>
    </source>
</evidence>
<dbReference type="GO" id="GO:0008168">
    <property type="term" value="F:methyltransferase activity"/>
    <property type="evidence" value="ECO:0007669"/>
    <property type="project" value="UniProtKB-KW"/>
</dbReference>
<dbReference type="STRING" id="708197.A0A161V5H2"/>
<dbReference type="EMBL" id="LFIV01000008">
    <property type="protein sequence ID" value="KZL77321.1"/>
    <property type="molecule type" value="Genomic_DNA"/>
</dbReference>
<dbReference type="InterPro" id="IPR029063">
    <property type="entry name" value="SAM-dependent_MTases_sf"/>
</dbReference>